<gene>
    <name evidence="1" type="ORF">L6164_004154</name>
</gene>
<keyword evidence="2" id="KW-1185">Reference proteome</keyword>
<protein>
    <submittedName>
        <fullName evidence="1">Uncharacterized protein</fullName>
    </submittedName>
</protein>
<organism evidence="1 2">
    <name type="scientific">Bauhinia variegata</name>
    <name type="common">Purple orchid tree</name>
    <name type="synonym">Phanera variegata</name>
    <dbReference type="NCBI Taxonomy" id="167791"/>
    <lineage>
        <taxon>Eukaryota</taxon>
        <taxon>Viridiplantae</taxon>
        <taxon>Streptophyta</taxon>
        <taxon>Embryophyta</taxon>
        <taxon>Tracheophyta</taxon>
        <taxon>Spermatophyta</taxon>
        <taxon>Magnoliopsida</taxon>
        <taxon>eudicotyledons</taxon>
        <taxon>Gunneridae</taxon>
        <taxon>Pentapetalae</taxon>
        <taxon>rosids</taxon>
        <taxon>fabids</taxon>
        <taxon>Fabales</taxon>
        <taxon>Fabaceae</taxon>
        <taxon>Cercidoideae</taxon>
        <taxon>Cercideae</taxon>
        <taxon>Bauhiniinae</taxon>
        <taxon>Bauhinia</taxon>
    </lineage>
</organism>
<sequence>MQTKRREVIPLKTQARYFKKVSNSLRHKLGSLEAKNLLSRAVYLFGIGSNDYLSQFLTRSNLLASYSHSEYVGLVIGNLTTVIKEVYKRGGRKIGFINLPPLGYLPGIRILESTGNGSCLQELSSFANLHNQALSLRLSKLEKQLKGFKYSLYDFNTDFAQRLNHPLKYGFKGGNAACCGSGPLRGQFSCGGKRGAKEFELCEKASDYLFWDSYHLTESAYKQFATQMWNHIHTSNSSYSMRDLFQAL</sequence>
<proteinExistence type="predicted"/>
<dbReference type="EMBL" id="CM039427">
    <property type="protein sequence ID" value="KAI4355373.1"/>
    <property type="molecule type" value="Genomic_DNA"/>
</dbReference>
<accession>A0ACB9Q3G8</accession>
<comment type="caution">
    <text evidence="1">The sequence shown here is derived from an EMBL/GenBank/DDBJ whole genome shotgun (WGS) entry which is preliminary data.</text>
</comment>
<name>A0ACB9Q3G8_BAUVA</name>
<evidence type="ECO:0000313" key="1">
    <source>
        <dbReference type="EMBL" id="KAI4355373.1"/>
    </source>
</evidence>
<evidence type="ECO:0000313" key="2">
    <source>
        <dbReference type="Proteomes" id="UP000828941"/>
    </source>
</evidence>
<dbReference type="Proteomes" id="UP000828941">
    <property type="component" value="Chromosome 2"/>
</dbReference>
<reference evidence="1 2" key="1">
    <citation type="journal article" date="2022" name="DNA Res.">
        <title>Chromosomal-level genome assembly of the orchid tree Bauhinia variegata (Leguminosae; Cercidoideae) supports the allotetraploid origin hypothesis of Bauhinia.</title>
        <authorList>
            <person name="Zhong Y."/>
            <person name="Chen Y."/>
            <person name="Zheng D."/>
            <person name="Pang J."/>
            <person name="Liu Y."/>
            <person name="Luo S."/>
            <person name="Meng S."/>
            <person name="Qian L."/>
            <person name="Wei D."/>
            <person name="Dai S."/>
            <person name="Zhou R."/>
        </authorList>
    </citation>
    <scope>NUCLEOTIDE SEQUENCE [LARGE SCALE GENOMIC DNA]</scope>
    <source>
        <strain evidence="1">BV-YZ2020</strain>
    </source>
</reference>